<protein>
    <recommendedName>
        <fullName evidence="5">Glycosyltransferase 2-like domain-containing protein</fullName>
    </recommendedName>
</protein>
<evidence type="ECO:0000313" key="7">
    <source>
        <dbReference type="Proteomes" id="UP001428290"/>
    </source>
</evidence>
<dbReference type="RefSeq" id="WP_345722054.1">
    <property type="nucleotide sequence ID" value="NZ_BAABRU010000007.1"/>
</dbReference>
<dbReference type="EMBL" id="BAABRU010000007">
    <property type="protein sequence ID" value="GAA5528438.1"/>
    <property type="molecule type" value="Genomic_DNA"/>
</dbReference>
<evidence type="ECO:0000256" key="3">
    <source>
        <dbReference type="ARBA" id="ARBA00022676"/>
    </source>
</evidence>
<keyword evidence="4" id="KW-0808">Transferase</keyword>
<accession>A0ABP9WZ21</accession>
<dbReference type="Pfam" id="PF00535">
    <property type="entry name" value="Glycos_transf_2"/>
    <property type="match status" value="1"/>
</dbReference>
<dbReference type="SUPFAM" id="SSF53448">
    <property type="entry name" value="Nucleotide-diphospho-sugar transferases"/>
    <property type="match status" value="1"/>
</dbReference>
<dbReference type="PANTHER" id="PTHR43179:SF12">
    <property type="entry name" value="GALACTOFURANOSYLTRANSFERASE GLFT2"/>
    <property type="match status" value="1"/>
</dbReference>
<evidence type="ECO:0000259" key="5">
    <source>
        <dbReference type="Pfam" id="PF00535"/>
    </source>
</evidence>
<name>A0ABP9WZ21_9CHLR</name>
<evidence type="ECO:0000313" key="6">
    <source>
        <dbReference type="EMBL" id="GAA5528438.1"/>
    </source>
</evidence>
<comment type="pathway">
    <text evidence="1">Cell wall biogenesis; cell wall polysaccharide biosynthesis.</text>
</comment>
<dbReference type="InterPro" id="IPR029044">
    <property type="entry name" value="Nucleotide-diphossugar_trans"/>
</dbReference>
<keyword evidence="7" id="KW-1185">Reference proteome</keyword>
<evidence type="ECO:0000256" key="2">
    <source>
        <dbReference type="ARBA" id="ARBA00006739"/>
    </source>
</evidence>
<dbReference type="InterPro" id="IPR001173">
    <property type="entry name" value="Glyco_trans_2-like"/>
</dbReference>
<dbReference type="Gene3D" id="3.90.550.10">
    <property type="entry name" value="Spore Coat Polysaccharide Biosynthesis Protein SpsA, Chain A"/>
    <property type="match status" value="1"/>
</dbReference>
<evidence type="ECO:0000256" key="1">
    <source>
        <dbReference type="ARBA" id="ARBA00004776"/>
    </source>
</evidence>
<organism evidence="6 7">
    <name type="scientific">Herpetosiphon gulosus</name>
    <dbReference type="NCBI Taxonomy" id="1973496"/>
    <lineage>
        <taxon>Bacteria</taxon>
        <taxon>Bacillati</taxon>
        <taxon>Chloroflexota</taxon>
        <taxon>Chloroflexia</taxon>
        <taxon>Herpetosiphonales</taxon>
        <taxon>Herpetosiphonaceae</taxon>
        <taxon>Herpetosiphon</taxon>
    </lineage>
</organism>
<reference evidence="6 7" key="1">
    <citation type="submission" date="2024-02" db="EMBL/GenBank/DDBJ databases">
        <title>Herpetosiphon gulosus NBRC 112829.</title>
        <authorList>
            <person name="Ichikawa N."/>
            <person name="Katano-Makiyama Y."/>
            <person name="Hidaka K."/>
        </authorList>
    </citation>
    <scope>NUCLEOTIDE SEQUENCE [LARGE SCALE GENOMIC DNA]</scope>
    <source>
        <strain evidence="6 7">NBRC 112829</strain>
    </source>
</reference>
<feature type="domain" description="Glycosyltransferase 2-like" evidence="5">
    <location>
        <begin position="4"/>
        <end position="171"/>
    </location>
</feature>
<comment type="similarity">
    <text evidence="2">Belongs to the glycosyltransferase 2 family.</text>
</comment>
<dbReference type="Proteomes" id="UP001428290">
    <property type="component" value="Unassembled WGS sequence"/>
</dbReference>
<dbReference type="CDD" id="cd04186">
    <property type="entry name" value="GT_2_like_c"/>
    <property type="match status" value="1"/>
</dbReference>
<gene>
    <name evidence="6" type="ORF">Hgul01_02238</name>
</gene>
<proteinExistence type="inferred from homology"/>
<evidence type="ECO:0000256" key="4">
    <source>
        <dbReference type="ARBA" id="ARBA00022679"/>
    </source>
</evidence>
<keyword evidence="3" id="KW-0328">Glycosyltransferase</keyword>
<dbReference type="PANTHER" id="PTHR43179">
    <property type="entry name" value="RHAMNOSYLTRANSFERASE WBBL"/>
    <property type="match status" value="1"/>
</dbReference>
<sequence>MNCSVIILNWNGRTLLTDCLNALLPQCDASIEVLVVDNGSHDGSAAWLHQHYPQVRLLALTNNRGFSGGVNVGLHVARGDVLLLLNNDAIVEQNFISAILAPFERQPTLAASAGVMTFAHRPEIIASAGIQLYRDGVATDAGLLQPVAQLASQTSPIWGGSGGAVAYRRAALADVGIFDEGYFAYLEDVDLAWRLQLREWQTVLAPQAIARHIYSATGGEGSPFKAWLIARNRWRVILRCWPTPLLARDLPLMLAYDGLACAQAILRRRWTTVSGRLHALRQLPQLRQQHQAIQVRRTASLNDLDRWIKPARSPLAIWRESQALGQLIAQR</sequence>
<comment type="caution">
    <text evidence="6">The sequence shown here is derived from an EMBL/GenBank/DDBJ whole genome shotgun (WGS) entry which is preliminary data.</text>
</comment>